<evidence type="ECO:0000256" key="6">
    <source>
        <dbReference type="ARBA" id="ARBA00023242"/>
    </source>
</evidence>
<dbReference type="InterPro" id="IPR043173">
    <property type="entry name" value="Prp8_domainIV_fingers"/>
</dbReference>
<comment type="subcellular location">
    <subcellularLocation>
        <location evidence="1">Nucleus</location>
    </subcellularLocation>
</comment>
<comment type="caution">
    <text evidence="9">The sequence shown here is derived from an EMBL/GenBank/DDBJ whole genome shotgun (WGS) entry which is preliminary data.</text>
</comment>
<dbReference type="InterPro" id="IPR043172">
    <property type="entry name" value="Prp8_domainIV_palm"/>
</dbReference>
<keyword evidence="5" id="KW-0508">mRNA splicing</keyword>
<dbReference type="FunFam" id="1.20.80.40:FF:000001">
    <property type="entry name" value="Pre-mRNA-processing-splicing factor 8"/>
    <property type="match status" value="1"/>
</dbReference>
<dbReference type="GO" id="GO:0000974">
    <property type="term" value="C:Prp19 complex"/>
    <property type="evidence" value="ECO:0007669"/>
    <property type="project" value="UniProtKB-ARBA"/>
</dbReference>
<dbReference type="Pfam" id="PF08083">
    <property type="entry name" value="PROCN"/>
    <property type="match status" value="1"/>
</dbReference>
<dbReference type="InterPro" id="IPR012592">
    <property type="entry name" value="PROCN"/>
</dbReference>
<sequence>MSQLPPPPPPGWGPPPPPPPSSSLPPPPSTPAPPPPGYRPPTDPQVAKFAQKKKEWLRNQRNRFGEKRKGGFVQSQKADMPPEHLRKIVKDIGDVSQKKYTNDKRSYLGALKFMPHAVLKLLENMPMPWESAREVKVLYHVNGCLTLVNEIPRVIEPVFFAQWAMMWTFMRKEKADRRLFKRMRFPPFDDEEPPLSWSENIEDVEPLEPIQMELDEDDDEAVYEWFYDHRPLMDTPHVNGPSYKSWNLTLPQMAALFRLSRPLVSDVVDNNYFYLFELKSLLSAKALNVALPGGPRFEPLYKDIDPNDEDFGEFNAIDRIIFRNPIRTEFRVAFPYLYNSLPRSVHQSWHSHPQIVFNRADDPDLPTFHFDRRINPISSRTVASKNVEVSHEDELFGPGNNEEPEEDAFELPAGLEPFLDDEELENDHTSAAVELWWAPFPFDRRSGQMVRAQDVPLVKQWYLEHAPSDRPPVKVRVSYQKLLKNYVLNELHKKTPKAQNKQNLLRSLKQTKFFQQTTIDWVEAGLQVCRQGFNMLNLLIHRKNLTYLHLDYNFNLKPVKTLTTKERKKSRFGNAFHLMREILRLTKLIVDAQVQYRLGNIDAFQLADGILYAFNHVGQLTGMYRYKYKLMHQIRTCKDLKHLIYYRFNSGPVGKGPGCGFWAPAWRVWLFFMRGIIPLLERWLGNLLSRQFEGRHSKGVAKTVTKQRVESHFDLELRASVMADLMDMMPEGIKQNKVNTVLQHLSEAWRCWKSNIPWKVPGLPAPIENIILRYVKSKADWWVSVAHYNRERIRRGATVDKTVAKKNVGRLTRLWLKAEQERQHNHMKDGPYVSSEEAVAIYTTTVHWLESRKFSPIPFPSVSYKHDTKILILALERLREAYSVKGRLNQSQREELALIEQAYDSPGTTLERIKRFLLTQRAFKEVNIDMNDNYSTINPVYDIEPIEKISDAYLDQYLWYQADQRHLFPAWIKPSDSEVPPLLVYKWAQGINNLGGVWESENGECNVMIETELSKVYEKMELTLLNSLLRLIMDHNLADYITAKNNVQLTYKDMNHVNSYGMIRGLQFSAFVFQYYGLVLDLLLLGPQRASEIAGPPQSPNDFLQFRDRETETRHPIRLYTRYIDKIWIFLRFTAEESRDLIQRFLTEQPDPNFENVIGYKSKKCWPRDSRMRLMRHDVNLGRAVFWDIKNRLPRSITTIDWDDSFVSVYSRDNPNLLFSMAGFEVRILPKIRNTNEEFPVKDSVWSLVDNTSKERTAHAFLQVTEEDIQKFNNRIRQILMSSGSTTFTKIANKWNTALIALFTYYREAAVSTVDLLDTIVKCETKIQTRVKIGLNSKMPSRFPPAVFYTPKELGGLGMISGSHILIPASDKRWSKQTDTGVTHYRAGMTHDEETLIPNIFRYIIPWEAEFIDSQRVWTEYSQKRLEANQQNRRLTLEDLEDSWDRGLPRINTLFQKDRSTLSFDKGFRARAEFKIYQLMKSNPFWWTSQRHDGKLWNLNAYRTDVIQALGGVETILEHTLFKATGFPSWEGLFWEKASGFEESMKFKKLTNAQRSGLNQIPNRRFTLWWSPTINRANVYVGFQVQLDLTGIFLHGKIPTLKISLIQIFRAHLWQKIHESVVMDLCQVFDQELESLGIETVQKETIHPRKSYKMNSSCADILLFASHKWNVTRPSLLYDTKDVIEPTTTNKFWVDVQLRYGDYDSHDIERYTRAKYLDYTTDSASIYPSATGLMIGIDLAYNLYSAYGMYFPGLKVLVQQAMAKVMKANPALYVLRERIRKGLQLYASESNQEFLNSQNYSELFSNQTQLFIDDTNVYRVTIHKTFEGNLTTKPINGAIFIFNPRTGQLFLKIIHTSVWAGQKRLGQLAKWKTAEEVAALIRSLPVEEQPKQLIVTRKGLLDPLEVHLLDFPNISIRASELQLPFQAAMKVEKLGDMILRATEPQMVLFNLYDEWLKSISSYTAFSRLILILRALHVNPDKTKLILRPDKTVITHDHHIWPSLSDEEWIKVETQLRDLILNDYGKKNNVNVSSLTSSEVRDIILGMEISAPSMQRQQAAEIEKQQQEQQQLTAVTTKTQNVHGEEIIVTTTSQFEQQTFASKTEWRTRAIATSNLRTRAKNIYVSSVDNDLDDITYVMPNNILKRFITIADLRVQVAGYLYGSSAPDNDQVKEIKCIVMVPQIGGLRNVQLQQQLPQSEYLEGMEPLGVIHTMSGNELPYMSSMDVTEHSKLLDSHPEWDKTNTATLSVSFTPGSVSLSAWGLTPAGYKWGAENKDTQSDQPQGFTTTMGEKRKLLLSPRFRGFFLVPVDGKWNYSFMGTAFAGMEKKSVPVKLDTPLPFYSDQHRPIHFHSFAELEDIWVDRSDNFA</sequence>
<reference evidence="9" key="1">
    <citation type="submission" date="2020-03" db="EMBL/GenBank/DDBJ databases">
        <title>Draft Genome Sequence of Cylindrodendrum hubeiense.</title>
        <authorList>
            <person name="Buettner E."/>
            <person name="Kellner H."/>
        </authorList>
    </citation>
    <scope>NUCLEOTIDE SEQUENCE</scope>
    <source>
        <strain evidence="9">IHI 201604</strain>
    </source>
</reference>
<accession>A0A9P5H5I7</accession>
<dbReference type="Gene3D" id="1.20.80.40">
    <property type="match status" value="1"/>
</dbReference>
<name>A0A9P5H5I7_9HYPO</name>
<evidence type="ECO:0000256" key="5">
    <source>
        <dbReference type="ARBA" id="ARBA00023187"/>
    </source>
</evidence>
<evidence type="ECO:0000259" key="8">
    <source>
        <dbReference type="SMART" id="SM00232"/>
    </source>
</evidence>
<feature type="compositionally biased region" description="Pro residues" evidence="7">
    <location>
        <begin position="1"/>
        <end position="43"/>
    </location>
</feature>
<dbReference type="CDD" id="cd13838">
    <property type="entry name" value="RNase_H_like_Prp8_IV"/>
    <property type="match status" value="1"/>
</dbReference>
<dbReference type="GO" id="GO:0097157">
    <property type="term" value="F:pre-mRNA intronic binding"/>
    <property type="evidence" value="ECO:0007669"/>
    <property type="project" value="TreeGrafter"/>
</dbReference>
<dbReference type="EMBL" id="JAANBB010000410">
    <property type="protein sequence ID" value="KAF7542838.1"/>
    <property type="molecule type" value="Genomic_DNA"/>
</dbReference>
<evidence type="ECO:0000256" key="1">
    <source>
        <dbReference type="ARBA" id="ARBA00004123"/>
    </source>
</evidence>
<dbReference type="FunFam" id="3.30.43.40:FF:000001">
    <property type="entry name" value="Pre-mRNA-processing-splicing factor 8"/>
    <property type="match status" value="1"/>
</dbReference>
<dbReference type="PANTHER" id="PTHR11140:SF0">
    <property type="entry name" value="PRE-MRNA-PROCESSING-SPLICING FACTOR 8"/>
    <property type="match status" value="1"/>
</dbReference>
<dbReference type="InterPro" id="IPR000555">
    <property type="entry name" value="JAMM/MPN+_dom"/>
</dbReference>
<keyword evidence="4" id="KW-0694">RNA-binding</keyword>
<dbReference type="InterPro" id="IPR021983">
    <property type="entry name" value="PRP8_domainIV"/>
</dbReference>
<keyword evidence="3" id="KW-0747">Spliceosome</keyword>
<dbReference type="FunFam" id="3.30.420.230:FF:000001">
    <property type="entry name" value="Pre-mRNA-processing-splicing factor 8"/>
    <property type="match status" value="1"/>
</dbReference>
<dbReference type="InterPro" id="IPR012337">
    <property type="entry name" value="RNaseH-like_sf"/>
</dbReference>
<evidence type="ECO:0000256" key="4">
    <source>
        <dbReference type="ARBA" id="ARBA00022884"/>
    </source>
</evidence>
<feature type="region of interest" description="Disordered" evidence="7">
    <location>
        <begin position="1"/>
        <end position="56"/>
    </location>
</feature>
<feature type="region of interest" description="Disordered" evidence="7">
    <location>
        <begin position="61"/>
        <end position="80"/>
    </location>
</feature>
<dbReference type="GO" id="GO:0030619">
    <property type="term" value="F:U1 snRNA binding"/>
    <property type="evidence" value="ECO:0007669"/>
    <property type="project" value="TreeGrafter"/>
</dbReference>
<dbReference type="InterPro" id="IPR019582">
    <property type="entry name" value="RRM_spliceosomal_PrP8"/>
</dbReference>
<dbReference type="Pfam" id="PF08084">
    <property type="entry name" value="PROCT"/>
    <property type="match status" value="1"/>
</dbReference>
<dbReference type="Proteomes" id="UP000722485">
    <property type="component" value="Unassembled WGS sequence"/>
</dbReference>
<dbReference type="Pfam" id="PF10598">
    <property type="entry name" value="RRM_4"/>
    <property type="match status" value="1"/>
</dbReference>
<dbReference type="SMART" id="SM00232">
    <property type="entry name" value="JAB_MPN"/>
    <property type="match status" value="1"/>
</dbReference>
<dbReference type="Pfam" id="PF10597">
    <property type="entry name" value="U5_2-snRNA_bdg"/>
    <property type="match status" value="1"/>
</dbReference>
<dbReference type="Pfam" id="PF12134">
    <property type="entry name" value="PRP8_domainIV"/>
    <property type="match status" value="1"/>
</dbReference>
<dbReference type="CDD" id="cd08056">
    <property type="entry name" value="MPN_PRP8"/>
    <property type="match status" value="1"/>
</dbReference>
<dbReference type="InterPro" id="IPR012591">
    <property type="entry name" value="PRO8NT"/>
</dbReference>
<feature type="domain" description="JAB1/MPN/MOV34 metalloenzyme" evidence="8">
    <location>
        <begin position="2134"/>
        <end position="2266"/>
    </location>
</feature>
<dbReference type="GO" id="GO:0045292">
    <property type="term" value="P:mRNA cis splicing, via spliceosome"/>
    <property type="evidence" value="ECO:0007669"/>
    <property type="project" value="UniProtKB-ARBA"/>
</dbReference>
<proteinExistence type="predicted"/>
<gene>
    <name evidence="9" type="ORF">G7Z17_g11241</name>
</gene>
<dbReference type="GO" id="GO:0071013">
    <property type="term" value="C:catalytic step 2 spliceosome"/>
    <property type="evidence" value="ECO:0007669"/>
    <property type="project" value="TreeGrafter"/>
</dbReference>
<dbReference type="GO" id="GO:0000393">
    <property type="term" value="P:spliceosomal conformational changes to generate catalytic conformation"/>
    <property type="evidence" value="ECO:0007669"/>
    <property type="project" value="UniProtKB-ARBA"/>
</dbReference>
<evidence type="ECO:0000313" key="9">
    <source>
        <dbReference type="EMBL" id="KAF7542838.1"/>
    </source>
</evidence>
<dbReference type="InterPro" id="IPR019580">
    <property type="entry name" value="Prp8_U6-snRNA-bd"/>
</dbReference>
<organism evidence="9 10">
    <name type="scientific">Cylindrodendrum hubeiense</name>
    <dbReference type="NCBI Taxonomy" id="595255"/>
    <lineage>
        <taxon>Eukaryota</taxon>
        <taxon>Fungi</taxon>
        <taxon>Dikarya</taxon>
        <taxon>Ascomycota</taxon>
        <taxon>Pezizomycotina</taxon>
        <taxon>Sordariomycetes</taxon>
        <taxon>Hypocreomycetidae</taxon>
        <taxon>Hypocreales</taxon>
        <taxon>Nectriaceae</taxon>
        <taxon>Cylindrodendrum</taxon>
    </lineage>
</organism>
<dbReference type="InterPro" id="IPR042516">
    <property type="entry name" value="Prp8_U5-snRNA-bd_sf"/>
</dbReference>
<dbReference type="OrthoDB" id="1931567at2759"/>
<keyword evidence="2" id="KW-0507">mRNA processing</keyword>
<dbReference type="GO" id="GO:0000244">
    <property type="term" value="P:spliceosomal tri-snRNP complex assembly"/>
    <property type="evidence" value="ECO:0007669"/>
    <property type="project" value="TreeGrafter"/>
</dbReference>
<dbReference type="Pfam" id="PF08082">
    <property type="entry name" value="PRO8NT"/>
    <property type="match status" value="1"/>
</dbReference>
<dbReference type="InterPro" id="IPR027652">
    <property type="entry name" value="PRP8"/>
</dbReference>
<dbReference type="GO" id="GO:0017070">
    <property type="term" value="F:U6 snRNA binding"/>
    <property type="evidence" value="ECO:0007669"/>
    <property type="project" value="InterPro"/>
</dbReference>
<evidence type="ECO:0000313" key="10">
    <source>
        <dbReference type="Proteomes" id="UP000722485"/>
    </source>
</evidence>
<dbReference type="InterPro" id="IPR019581">
    <property type="entry name" value="Prp8_U5-snRNA-bd"/>
</dbReference>
<dbReference type="Gene3D" id="3.30.43.40">
    <property type="entry name" value="Pre-mRNA-processing-splicing factor 8, U5-snRNA-binding domain"/>
    <property type="match status" value="1"/>
</dbReference>
<keyword evidence="6" id="KW-0539">Nucleus</keyword>
<evidence type="ECO:0000256" key="2">
    <source>
        <dbReference type="ARBA" id="ARBA00022664"/>
    </source>
</evidence>
<dbReference type="GO" id="GO:0005682">
    <property type="term" value="C:U5 snRNP"/>
    <property type="evidence" value="ECO:0007669"/>
    <property type="project" value="UniProtKB-ARBA"/>
</dbReference>
<dbReference type="GO" id="GO:0008237">
    <property type="term" value="F:metallopeptidase activity"/>
    <property type="evidence" value="ECO:0007669"/>
    <property type="project" value="InterPro"/>
</dbReference>
<dbReference type="Gene3D" id="3.40.140.10">
    <property type="entry name" value="Cytidine Deaminase, domain 2"/>
    <property type="match status" value="1"/>
</dbReference>
<dbReference type="GO" id="GO:0030620">
    <property type="term" value="F:U2 snRNA binding"/>
    <property type="evidence" value="ECO:0007669"/>
    <property type="project" value="TreeGrafter"/>
</dbReference>
<dbReference type="Gene3D" id="3.30.420.230">
    <property type="match status" value="1"/>
</dbReference>
<protein>
    <recommendedName>
        <fullName evidence="8">JAB1/MPN/MOV34 metalloenzyme domain-containing protein</fullName>
    </recommendedName>
</protein>
<evidence type="ECO:0000256" key="7">
    <source>
        <dbReference type="SAM" id="MobiDB-lite"/>
    </source>
</evidence>
<dbReference type="SUPFAM" id="SSF53098">
    <property type="entry name" value="Ribonuclease H-like"/>
    <property type="match status" value="2"/>
</dbReference>
<dbReference type="FunFam" id="3.90.1570.40:FF:000001">
    <property type="entry name" value="Pre-mRNA-processing-splicing factor 8"/>
    <property type="match status" value="1"/>
</dbReference>
<keyword evidence="10" id="KW-1185">Reference proteome</keyword>
<dbReference type="FunFam" id="3.40.140.10:FF:000002">
    <property type="entry name" value="Pre-mRNA-processing-splicing factor 8"/>
    <property type="match status" value="1"/>
</dbReference>
<dbReference type="Pfam" id="PF10596">
    <property type="entry name" value="U6-snRNA_bdg"/>
    <property type="match status" value="1"/>
</dbReference>
<dbReference type="Gene3D" id="3.90.1570.40">
    <property type="match status" value="1"/>
</dbReference>
<dbReference type="PANTHER" id="PTHR11140">
    <property type="entry name" value="PRE-MRNA SPLICING FACTOR PRP8"/>
    <property type="match status" value="1"/>
</dbReference>
<evidence type="ECO:0000256" key="3">
    <source>
        <dbReference type="ARBA" id="ARBA00022728"/>
    </source>
</evidence>
<dbReference type="InterPro" id="IPR012984">
    <property type="entry name" value="PROCT"/>
</dbReference>
<dbReference type="GO" id="GO:0030623">
    <property type="term" value="F:U5 snRNA binding"/>
    <property type="evidence" value="ECO:0007669"/>
    <property type="project" value="InterPro"/>
</dbReference>